<name>A0A418WG08_9PROT</name>
<dbReference type="GO" id="GO:0009055">
    <property type="term" value="F:electron transfer activity"/>
    <property type="evidence" value="ECO:0007669"/>
    <property type="project" value="InterPro"/>
</dbReference>
<dbReference type="Proteomes" id="UP000284605">
    <property type="component" value="Unassembled WGS sequence"/>
</dbReference>
<evidence type="ECO:0000313" key="6">
    <source>
        <dbReference type="Proteomes" id="UP000284605"/>
    </source>
</evidence>
<evidence type="ECO:0000313" key="5">
    <source>
        <dbReference type="EMBL" id="RJF88965.1"/>
    </source>
</evidence>
<dbReference type="SUPFAM" id="SSF52402">
    <property type="entry name" value="Adenine nucleotide alpha hydrolases-like"/>
    <property type="match status" value="1"/>
</dbReference>
<keyword evidence="2" id="KW-0813">Transport</keyword>
<accession>A0A418WG08</accession>
<evidence type="ECO:0000256" key="2">
    <source>
        <dbReference type="ARBA" id="ARBA00022448"/>
    </source>
</evidence>
<sequence>MKIAVLLSLGHHPVSGRACAARGDAQAIALAHSLGGEVMGLHAGPGDAAIGDYLGHGLTRLTVLEQPAGADPVPALAKALAELRPDLILAGRQAQGGDDTGLVPYLLAERLTRPIVADAAAITRVGGNVVVEQALPRGARRRVTLPLPALVTVHPAAPPALPFTHGALRRGTILRRPGEAPTAIAEPIEERPYRRRPRLMGGVAGGSAADRLKAATEVTGGGGRLLVEPDPAAAAREILDFLKRVGVRRG</sequence>
<keyword evidence="3" id="KW-0249">Electron transport</keyword>
<dbReference type="InterPro" id="IPR014730">
    <property type="entry name" value="ETF_a/b_N"/>
</dbReference>
<proteinExistence type="inferred from homology"/>
<dbReference type="SMART" id="SM00893">
    <property type="entry name" value="ETF"/>
    <property type="match status" value="1"/>
</dbReference>
<dbReference type="InterPro" id="IPR014729">
    <property type="entry name" value="Rossmann-like_a/b/a_fold"/>
</dbReference>
<dbReference type="Gene3D" id="3.40.50.620">
    <property type="entry name" value="HUPs"/>
    <property type="match status" value="1"/>
</dbReference>
<evidence type="ECO:0000256" key="1">
    <source>
        <dbReference type="ARBA" id="ARBA00007557"/>
    </source>
</evidence>
<evidence type="ECO:0000259" key="4">
    <source>
        <dbReference type="SMART" id="SM00893"/>
    </source>
</evidence>
<dbReference type="PANTHER" id="PTHR21294:SF8">
    <property type="entry name" value="ELECTRON TRANSFER FLAVOPROTEIN SUBUNIT BETA"/>
    <property type="match status" value="1"/>
</dbReference>
<dbReference type="OrthoDB" id="5598152at2"/>
<dbReference type="RefSeq" id="WP_119780021.1">
    <property type="nucleotide sequence ID" value="NZ_QYUK01000011.1"/>
</dbReference>
<organism evidence="5 6">
    <name type="scientific">Oleomonas cavernae</name>
    <dbReference type="NCBI Taxonomy" id="2320859"/>
    <lineage>
        <taxon>Bacteria</taxon>
        <taxon>Pseudomonadati</taxon>
        <taxon>Pseudomonadota</taxon>
        <taxon>Alphaproteobacteria</taxon>
        <taxon>Acetobacterales</taxon>
        <taxon>Acetobacteraceae</taxon>
        <taxon>Oleomonas</taxon>
    </lineage>
</organism>
<reference evidence="5 6" key="1">
    <citation type="submission" date="2018-09" db="EMBL/GenBank/DDBJ databases">
        <authorList>
            <person name="Zhu H."/>
        </authorList>
    </citation>
    <scope>NUCLEOTIDE SEQUENCE [LARGE SCALE GENOMIC DNA]</scope>
    <source>
        <strain evidence="5 6">K1W22B-8</strain>
    </source>
</reference>
<feature type="domain" description="Electron transfer flavoprotein alpha/beta-subunit N-terminal" evidence="4">
    <location>
        <begin position="10"/>
        <end position="192"/>
    </location>
</feature>
<comment type="similarity">
    <text evidence="1">Belongs to the ETF beta-subunit/FixA family.</text>
</comment>
<dbReference type="EMBL" id="QYUK01000011">
    <property type="protein sequence ID" value="RJF88965.1"/>
    <property type="molecule type" value="Genomic_DNA"/>
</dbReference>
<dbReference type="InterPro" id="IPR012255">
    <property type="entry name" value="ETF_b"/>
</dbReference>
<gene>
    <name evidence="5" type="ORF">D3874_19940</name>
</gene>
<comment type="caution">
    <text evidence="5">The sequence shown here is derived from an EMBL/GenBank/DDBJ whole genome shotgun (WGS) entry which is preliminary data.</text>
</comment>
<protein>
    <submittedName>
        <fullName evidence="5">Electron transfer flavoprotein subunit beta</fullName>
    </submittedName>
</protein>
<dbReference type="Pfam" id="PF01012">
    <property type="entry name" value="ETF"/>
    <property type="match status" value="1"/>
</dbReference>
<dbReference type="PANTHER" id="PTHR21294">
    <property type="entry name" value="ELECTRON TRANSFER FLAVOPROTEIN BETA-SUBUNIT"/>
    <property type="match status" value="1"/>
</dbReference>
<keyword evidence="6" id="KW-1185">Reference proteome</keyword>
<evidence type="ECO:0000256" key="3">
    <source>
        <dbReference type="ARBA" id="ARBA00022982"/>
    </source>
</evidence>
<dbReference type="AlphaFoldDB" id="A0A418WG08"/>